<proteinExistence type="predicted"/>
<reference evidence="1 2" key="1">
    <citation type="submission" date="2017-02" db="EMBL/GenBank/DDBJ databases">
        <title>The complete genomic sequence of a novel cold adapted crude oil-degrading bacterium Planococcus qaidamina Y42.</title>
        <authorList>
            <person name="Yang R."/>
        </authorList>
    </citation>
    <scope>NUCLEOTIDE SEQUENCE [LARGE SCALE GENOMIC DNA]</scope>
    <source>
        <strain evidence="1 2">Y42</strain>
    </source>
</reference>
<dbReference type="AlphaFoldDB" id="A0A1Q2L339"/>
<accession>A0A1Q2L339</accession>
<dbReference type="EMBL" id="CP019640">
    <property type="protein sequence ID" value="AQQ54784.1"/>
    <property type="molecule type" value="Genomic_DNA"/>
</dbReference>
<sequence>MRQNQPVTIAAPNYWFTKVKDTHIEEGQLFITLFARLAVHTAQGVQNVWAEIDEVKWEHASRQLQRMPRGEYTYRISAEVFAEMEWLTGLCHEELYFLTPLYEANRFRPFG</sequence>
<dbReference type="KEGG" id="pmar:B0X71_17860"/>
<gene>
    <name evidence="1" type="ORF">B0X71_17860</name>
</gene>
<keyword evidence="2" id="KW-1185">Reference proteome</keyword>
<protein>
    <submittedName>
        <fullName evidence="1">Uncharacterized protein</fullName>
    </submittedName>
</protein>
<evidence type="ECO:0000313" key="1">
    <source>
        <dbReference type="EMBL" id="AQQ54784.1"/>
    </source>
</evidence>
<organism evidence="1 2">
    <name type="scientific">Planococcus lenghuensis</name>
    <dbReference type="NCBI Taxonomy" id="2213202"/>
    <lineage>
        <taxon>Bacteria</taxon>
        <taxon>Bacillati</taxon>
        <taxon>Bacillota</taxon>
        <taxon>Bacilli</taxon>
        <taxon>Bacillales</taxon>
        <taxon>Caryophanaceae</taxon>
        <taxon>Planococcus</taxon>
    </lineage>
</organism>
<dbReference type="OrthoDB" id="2453941at2"/>
<dbReference type="Proteomes" id="UP000188184">
    <property type="component" value="Chromosome"/>
</dbReference>
<evidence type="ECO:0000313" key="2">
    <source>
        <dbReference type="Proteomes" id="UP000188184"/>
    </source>
</evidence>
<name>A0A1Q2L339_9BACL</name>
<dbReference type="RefSeq" id="WP_077590683.1">
    <property type="nucleotide sequence ID" value="NZ_CP019640.1"/>
</dbReference>